<feature type="domain" description="Major facilitator superfamily (MFS) profile" evidence="8">
    <location>
        <begin position="43"/>
        <end position="440"/>
    </location>
</feature>
<feature type="transmembrane region" description="Helical" evidence="7">
    <location>
        <begin position="195"/>
        <end position="218"/>
    </location>
</feature>
<dbReference type="PANTHER" id="PTHR43124:SF3">
    <property type="entry name" value="CHLORAMPHENICOL EFFLUX PUMP RV0191"/>
    <property type="match status" value="1"/>
</dbReference>
<comment type="caution">
    <text evidence="9">The sequence shown here is derived from an EMBL/GenBank/DDBJ whole genome shotgun (WGS) entry which is preliminary data.</text>
</comment>
<name>A0ABT3KWW2_9BURK</name>
<dbReference type="InterPro" id="IPR036259">
    <property type="entry name" value="MFS_trans_sf"/>
</dbReference>
<feature type="transmembrane region" description="Helical" evidence="7">
    <location>
        <begin position="376"/>
        <end position="400"/>
    </location>
</feature>
<evidence type="ECO:0000313" key="9">
    <source>
        <dbReference type="EMBL" id="MCW5322507.1"/>
    </source>
</evidence>
<keyword evidence="5 7" id="KW-0472">Membrane</keyword>
<feature type="transmembrane region" description="Helical" evidence="7">
    <location>
        <begin position="340"/>
        <end position="364"/>
    </location>
</feature>
<dbReference type="EMBL" id="QZCW01000003">
    <property type="protein sequence ID" value="MCW5322507.1"/>
    <property type="molecule type" value="Genomic_DNA"/>
</dbReference>
<dbReference type="Proteomes" id="UP001208935">
    <property type="component" value="Unassembled WGS sequence"/>
</dbReference>
<evidence type="ECO:0000256" key="6">
    <source>
        <dbReference type="SAM" id="MobiDB-lite"/>
    </source>
</evidence>
<feature type="transmembrane region" description="Helical" evidence="7">
    <location>
        <begin position="315"/>
        <end position="334"/>
    </location>
</feature>
<organism evidence="9 10">
    <name type="scientific">Verminephrobacter aporrectodeae subsp. tuberculatae</name>
    <dbReference type="NCBI Taxonomy" id="1110392"/>
    <lineage>
        <taxon>Bacteria</taxon>
        <taxon>Pseudomonadati</taxon>
        <taxon>Pseudomonadota</taxon>
        <taxon>Betaproteobacteria</taxon>
        <taxon>Burkholderiales</taxon>
        <taxon>Comamonadaceae</taxon>
        <taxon>Verminephrobacter</taxon>
    </lineage>
</organism>
<evidence type="ECO:0000256" key="1">
    <source>
        <dbReference type="ARBA" id="ARBA00004651"/>
    </source>
</evidence>
<evidence type="ECO:0000256" key="3">
    <source>
        <dbReference type="ARBA" id="ARBA00022692"/>
    </source>
</evidence>
<accession>A0ABT3KWW2</accession>
<dbReference type="PANTHER" id="PTHR43124">
    <property type="entry name" value="PURINE EFFLUX PUMP PBUE"/>
    <property type="match status" value="1"/>
</dbReference>
<dbReference type="InterPro" id="IPR020846">
    <property type="entry name" value="MFS_dom"/>
</dbReference>
<feature type="transmembrane region" description="Helical" evidence="7">
    <location>
        <begin position="133"/>
        <end position="152"/>
    </location>
</feature>
<keyword evidence="3 7" id="KW-0812">Transmembrane</keyword>
<evidence type="ECO:0000256" key="4">
    <source>
        <dbReference type="ARBA" id="ARBA00022989"/>
    </source>
</evidence>
<feature type="transmembrane region" description="Helical" evidence="7">
    <location>
        <begin position="412"/>
        <end position="435"/>
    </location>
</feature>
<gene>
    <name evidence="9" type="ORF">D5039_15505</name>
</gene>
<comment type="subcellular location">
    <subcellularLocation>
        <location evidence="1">Cell membrane</location>
        <topology evidence="1">Multi-pass membrane protein</topology>
    </subcellularLocation>
</comment>
<dbReference type="RefSeq" id="WP_265282754.1">
    <property type="nucleotide sequence ID" value="NZ_QZCW01000003.1"/>
</dbReference>
<feature type="transmembrane region" description="Helical" evidence="7">
    <location>
        <begin position="282"/>
        <end position="303"/>
    </location>
</feature>
<evidence type="ECO:0000256" key="2">
    <source>
        <dbReference type="ARBA" id="ARBA00022475"/>
    </source>
</evidence>
<dbReference type="Pfam" id="PF07690">
    <property type="entry name" value="MFS_1"/>
    <property type="match status" value="1"/>
</dbReference>
<evidence type="ECO:0000313" key="10">
    <source>
        <dbReference type="Proteomes" id="UP001208935"/>
    </source>
</evidence>
<reference evidence="10" key="1">
    <citation type="submission" date="2023-07" db="EMBL/GenBank/DDBJ databases">
        <title>Verminephrobacter genomes.</title>
        <authorList>
            <person name="Lund M.B."/>
        </authorList>
    </citation>
    <scope>NUCLEOTIDE SEQUENCE [LARGE SCALE GENOMIC DNA]</scope>
    <source>
        <strain evidence="10">AtM5-05</strain>
    </source>
</reference>
<feature type="transmembrane region" description="Helical" evidence="7">
    <location>
        <begin position="164"/>
        <end position="183"/>
    </location>
</feature>
<feature type="compositionally biased region" description="Low complexity" evidence="6">
    <location>
        <begin position="1"/>
        <end position="22"/>
    </location>
</feature>
<feature type="transmembrane region" description="Helical" evidence="7">
    <location>
        <begin position="77"/>
        <end position="97"/>
    </location>
</feature>
<dbReference type="InterPro" id="IPR011701">
    <property type="entry name" value="MFS"/>
</dbReference>
<keyword evidence="2" id="KW-1003">Cell membrane</keyword>
<protein>
    <submittedName>
        <fullName evidence="9">MFS transporter</fullName>
    </submittedName>
</protein>
<evidence type="ECO:0000256" key="5">
    <source>
        <dbReference type="ARBA" id="ARBA00023136"/>
    </source>
</evidence>
<evidence type="ECO:0000256" key="7">
    <source>
        <dbReference type="SAM" id="Phobius"/>
    </source>
</evidence>
<keyword evidence="10" id="KW-1185">Reference proteome</keyword>
<keyword evidence="4 7" id="KW-1133">Transmembrane helix</keyword>
<dbReference type="Gene3D" id="1.20.1250.20">
    <property type="entry name" value="MFS general substrate transporter like domains"/>
    <property type="match status" value="2"/>
</dbReference>
<proteinExistence type="predicted"/>
<feature type="transmembrane region" description="Helical" evidence="7">
    <location>
        <begin position="239"/>
        <end position="262"/>
    </location>
</feature>
<sequence length="447" mass="47428">MQANDPASAAAAQPVAGAPESAVADPPQAARSGPGLAVLLATVLLPFALAHFISYLYRTVNAVVYPDLAHDLGLAAGSLGLLTSAYFLTFAAAQLPIGVALDRFGPRKVQGPMLLVAAAGAVLFARAQSLGELVLARGMIGLGVAGSLMSAIKAGSLWLPQERLPLSTAILLAVGGMGAMASTTPMQWALGLTDWRGAFLALAAGTLLVSALIFGVVPEHPGQKTQTRLRDMVRTVGELYRAWSFWRLALYTLFAHATYMAVQGLWMAPWLRDVGHLARPQVAQVLFAGTVAMVAGSLFFGWITDAVQKYGFKPVLVCGTGTVLFLLFQLLMVLGPGTLAVHPLVVAVGFSFFGTATTMNYAIVAQSVPGHLTGRVSTSFNLLVFLLAFGVQWGLGLLITQWVPHQGQYPQAAYRAALGLNLLLQLPGIVLWLGFRPWRRDCRTRQG</sequence>
<feature type="region of interest" description="Disordered" evidence="6">
    <location>
        <begin position="1"/>
        <end position="27"/>
    </location>
</feature>
<evidence type="ECO:0000259" key="8">
    <source>
        <dbReference type="PROSITE" id="PS50850"/>
    </source>
</evidence>
<dbReference type="SUPFAM" id="SSF103473">
    <property type="entry name" value="MFS general substrate transporter"/>
    <property type="match status" value="1"/>
</dbReference>
<feature type="transmembrane region" description="Helical" evidence="7">
    <location>
        <begin position="36"/>
        <end position="57"/>
    </location>
</feature>
<dbReference type="PROSITE" id="PS50850">
    <property type="entry name" value="MFS"/>
    <property type="match status" value="1"/>
</dbReference>
<dbReference type="InterPro" id="IPR050189">
    <property type="entry name" value="MFS_Efflux_Transporters"/>
</dbReference>